<accession>A0A199W6D5</accession>
<organism evidence="1 2">
    <name type="scientific">Ananas comosus</name>
    <name type="common">Pineapple</name>
    <name type="synonym">Ananas ananas</name>
    <dbReference type="NCBI Taxonomy" id="4615"/>
    <lineage>
        <taxon>Eukaryota</taxon>
        <taxon>Viridiplantae</taxon>
        <taxon>Streptophyta</taxon>
        <taxon>Embryophyta</taxon>
        <taxon>Tracheophyta</taxon>
        <taxon>Spermatophyta</taxon>
        <taxon>Magnoliopsida</taxon>
        <taxon>Liliopsida</taxon>
        <taxon>Poales</taxon>
        <taxon>Bromeliaceae</taxon>
        <taxon>Bromelioideae</taxon>
        <taxon>Ananas</taxon>
    </lineage>
</organism>
<dbReference type="AlphaFoldDB" id="A0A199W6D5"/>
<keyword evidence="3" id="KW-1185">Reference proteome</keyword>
<name>A0A199W6D5_ANACO</name>
<reference evidence="1 2" key="1">
    <citation type="journal article" date="2016" name="DNA Res.">
        <title>The draft genome of MD-2 pineapple using hybrid error correction of long reads.</title>
        <authorList>
            <person name="Redwan R.M."/>
            <person name="Saidin A."/>
            <person name="Kumar S.V."/>
        </authorList>
    </citation>
    <scope>NUCLEOTIDE SEQUENCE [LARGE SCALE GENOMIC DNA]</scope>
    <source>
        <strain evidence="2">cv. MD2</strain>
        <tissue evidence="1">Leaf</tissue>
    </source>
</reference>
<dbReference type="Proteomes" id="UP000092600">
    <property type="component" value="Unassembled WGS sequence"/>
</dbReference>
<dbReference type="GeneID" id="109717090"/>
<evidence type="ECO:0000313" key="3">
    <source>
        <dbReference type="Proteomes" id="UP000515123"/>
    </source>
</evidence>
<dbReference type="STRING" id="4615.A0A199W6D5"/>
<dbReference type="EMBL" id="LSRQ01000164">
    <property type="protein sequence ID" value="OAY84874.1"/>
    <property type="molecule type" value="Genomic_DNA"/>
</dbReference>
<reference evidence="4" key="2">
    <citation type="submission" date="2025-04" db="UniProtKB">
        <authorList>
            <consortium name="RefSeq"/>
        </authorList>
    </citation>
    <scope>IDENTIFICATION</scope>
    <source>
        <tissue evidence="4">Leaf</tissue>
    </source>
</reference>
<dbReference type="Gramene" id="Aco005687.1.mrna1">
    <property type="protein sequence ID" value="Aco005687.1.mrna1"/>
    <property type="gene ID" value="Aco005687.1.path1"/>
</dbReference>
<evidence type="ECO:0000313" key="4">
    <source>
        <dbReference type="RefSeq" id="XP_020098350.1"/>
    </source>
</evidence>
<dbReference type="OrthoDB" id="1875894at2759"/>
<gene>
    <name evidence="4" type="primary">LOC109717090</name>
    <name evidence="1" type="ORF">ACMD2_15960</name>
</gene>
<dbReference type="RefSeq" id="XP_020098350.1">
    <property type="nucleotide sequence ID" value="XM_020242761.1"/>
</dbReference>
<evidence type="ECO:0000313" key="1">
    <source>
        <dbReference type="EMBL" id="OAY84874.1"/>
    </source>
</evidence>
<sequence length="200" mass="22179">MLLAVEGGGFFSSSASGYTDGLALLLLGRKNEEKTKILPWNQYRLVEKETEREYQLASRKNQNPCRCASFICFGCTPAELNASSPKAGSIKPSDSSSADTSKVLIHNAISRNERKGCLKNSLKRLSLDYSTGVSEGEDARESVEGENSIACCIERRKVQWTDTCGKELAEIREFEVSDEGSISDDESEREVFRRCECVIQ</sequence>
<protein>
    <submittedName>
        <fullName evidence="4">Uncharacterized protein LOC109717090</fullName>
    </submittedName>
</protein>
<proteinExistence type="predicted"/>
<evidence type="ECO:0000313" key="2">
    <source>
        <dbReference type="Proteomes" id="UP000092600"/>
    </source>
</evidence>
<dbReference type="PANTHER" id="PTHR33401:SF3">
    <property type="entry name" value="LOW AFFINITY POTASSIUM TRANSPORT SYSTEM PROTEIN"/>
    <property type="match status" value="1"/>
</dbReference>
<dbReference type="Proteomes" id="UP000515123">
    <property type="component" value="Linkage group 11"/>
</dbReference>
<dbReference type="PANTHER" id="PTHR33401">
    <property type="entry name" value="LIGHT-HARVESTING COMPLEX-LIKE PROTEIN OHP2, CHLOROPLASTIC"/>
    <property type="match status" value="1"/>
</dbReference>